<dbReference type="GO" id="GO:0007094">
    <property type="term" value="P:mitotic spindle assembly checkpoint signaling"/>
    <property type="evidence" value="ECO:0007669"/>
    <property type="project" value="TreeGrafter"/>
</dbReference>
<name>A0A9W8A6T5_9FUNG</name>
<evidence type="ECO:0000313" key="4">
    <source>
        <dbReference type="Proteomes" id="UP001150569"/>
    </source>
</evidence>
<dbReference type="OrthoDB" id="534815at2759"/>
<accession>A0A9W8A6T5</accession>
<reference evidence="3" key="1">
    <citation type="submission" date="2022-07" db="EMBL/GenBank/DDBJ databases">
        <title>Phylogenomic reconstructions and comparative analyses of Kickxellomycotina fungi.</title>
        <authorList>
            <person name="Reynolds N.K."/>
            <person name="Stajich J.E."/>
            <person name="Barry K."/>
            <person name="Grigoriev I.V."/>
            <person name="Crous P."/>
            <person name="Smith M.E."/>
        </authorList>
    </citation>
    <scope>NUCLEOTIDE SEQUENCE</scope>
    <source>
        <strain evidence="3">RSA 861</strain>
    </source>
</reference>
<keyword evidence="4" id="KW-1185">Reference proteome</keyword>
<feature type="domain" description="Centromere/kinetochore protein zw10 C-terminal" evidence="2">
    <location>
        <begin position="480"/>
        <end position="602"/>
    </location>
</feature>
<dbReference type="GO" id="GO:1990423">
    <property type="term" value="C:RZZ complex"/>
    <property type="evidence" value="ECO:0007669"/>
    <property type="project" value="TreeGrafter"/>
</dbReference>
<dbReference type="EMBL" id="JANBPT010000270">
    <property type="protein sequence ID" value="KAJ1924491.1"/>
    <property type="molecule type" value="Genomic_DNA"/>
</dbReference>
<protein>
    <submittedName>
        <fullName evidence="3">Ribosome biogenesis protein ytm1</fullName>
    </submittedName>
</protein>
<dbReference type="Pfam" id="PF20666">
    <property type="entry name" value="ZW10_C"/>
    <property type="match status" value="1"/>
</dbReference>
<comment type="caution">
    <text evidence="3">The sequence shown here is derived from an EMBL/GenBank/DDBJ whole genome shotgun (WGS) entry which is preliminary data.</text>
</comment>
<dbReference type="InterPro" id="IPR048343">
    <property type="entry name" value="ZW10_C"/>
</dbReference>
<dbReference type="GO" id="GO:0006888">
    <property type="term" value="P:endoplasmic reticulum to Golgi vesicle-mediated transport"/>
    <property type="evidence" value="ECO:0007669"/>
    <property type="project" value="TreeGrafter"/>
</dbReference>
<feature type="region of interest" description="Disordered" evidence="1">
    <location>
        <begin position="448"/>
        <end position="468"/>
    </location>
</feature>
<evidence type="ECO:0000256" key="1">
    <source>
        <dbReference type="SAM" id="MobiDB-lite"/>
    </source>
</evidence>
<dbReference type="PANTHER" id="PTHR12205">
    <property type="entry name" value="CENTROMERE/KINETOCHORE PROTEIN ZW10"/>
    <property type="match status" value="1"/>
</dbReference>
<proteinExistence type="predicted"/>
<gene>
    <name evidence="3" type="primary">YTM1_1</name>
    <name evidence="3" type="ORF">IWQ60_005163</name>
</gene>
<evidence type="ECO:0000313" key="3">
    <source>
        <dbReference type="EMBL" id="KAJ1924491.1"/>
    </source>
</evidence>
<organism evidence="3 4">
    <name type="scientific">Tieghemiomyces parasiticus</name>
    <dbReference type="NCBI Taxonomy" id="78921"/>
    <lineage>
        <taxon>Eukaryota</taxon>
        <taxon>Fungi</taxon>
        <taxon>Fungi incertae sedis</taxon>
        <taxon>Zoopagomycota</taxon>
        <taxon>Kickxellomycotina</taxon>
        <taxon>Dimargaritomycetes</taxon>
        <taxon>Dimargaritales</taxon>
        <taxon>Dimargaritaceae</taxon>
        <taxon>Tieghemiomyces</taxon>
    </lineage>
</organism>
<sequence>MATDSVLEPTVTLAASFYQPELPVLPPNEFLSLWGKLQSQLARAKMLYCETVTSYYVDFLNIYLYGTDLRNEVAAVSDVFDRLTDSFGRYGSDELDTVAAAVPDVARRLSGMEREIEKLYLLCKVHTQLQDLDGLIEMGEFLPACTAVAEMEGHLAAAAAIREAEWDPEVIRTVGDEFSRRRSSLRAHLDDLLAAAVRITRRAQRTTLTTASEITATAAHTYYENPVTIADLWSAYGALGLIAAPIERLVGAVVNDLIQPLLASPGAALTVATHAAGATLTLTSDPGAPIQPTQPTLLQAVASLITIVDFVATHVFHVEAPEEDLTEECAKEVVDDAADLLDGSDPIGHFAASWWPRVWPTFHDQLLDPLVPKTAVDRAAFADGPVAAALLNLERTLRRRGLLPGRSTPFARFVANLTAHHQRQQRGAALVVARALLLGNDRNTTEVTDATERSAFREGGAGKAPAAKGAKDAPALHADFRFPTYTVTCTVQALVELIHQTLLDPDPAPTEAYLRARDLIQLFIAVGPLAAAREAREGNPAARAMLLHNDCDYVSRHMVALGHFAKDQWDPALVPVVTFVDFLPPLRRLKRHALMEALQTQCDRIDRWVGRAPSGPPDDAFLEAKERDLRLAVLHVHEWAMASKKFLVVDLHFETLGRLVDRTVDAFVALVTNFVQLTDQTVRQIQLLSRALEDLATPRVWETGRPGEPRIVQVGIYARLYTTYHALRPISLTVY</sequence>
<dbReference type="Proteomes" id="UP001150569">
    <property type="component" value="Unassembled WGS sequence"/>
</dbReference>
<dbReference type="AlphaFoldDB" id="A0A9W8A6T5"/>
<dbReference type="GO" id="GO:0005737">
    <property type="term" value="C:cytoplasm"/>
    <property type="evidence" value="ECO:0007669"/>
    <property type="project" value="GOC"/>
</dbReference>
<dbReference type="PANTHER" id="PTHR12205:SF0">
    <property type="entry name" value="CENTROMERE_KINETOCHORE PROTEIN ZW10 HOMOLOG"/>
    <property type="match status" value="1"/>
</dbReference>
<evidence type="ECO:0000259" key="2">
    <source>
        <dbReference type="Pfam" id="PF20666"/>
    </source>
</evidence>